<sequence>MSDKYLDLVSAGPLKRVAGTLGLPRPVRLKRYSQGHDLPASPVLVLGESAVADGTAETLLDWGLEVRRHAVPGERLGGIVAVFDQVEKPADLGDVMLAVGGALRALEPSGRVITVFRDADASASPAQAAARRGVDGATRSLAHEMRAGATANGIVLAEGVAPVAPSVLGALRFLLSGRSAYVSGQFLHIGSEAGGLPADPSRPLEGRTAVVTGAARGIGAEIARVLHRDGARIIGVDVVPASESLAAVMNEVQGTAVQLDITAEDAAAKIAKAARGPVDILVNNAGITRDKLLANMKPEQWHQVLDVNVQAQLQLNAGLLEAGAFGPEPRIIGLASTSGIAGNRGQTNYAASKAGVIGLTRASAPELAGAGGTINAVAPGFIETEMTAKMPPVTREVARRLSSLQQGGLPVDVAEAIAFLAAPQAGGINGTVLRVCGQNMVGA</sequence>
<dbReference type="EMBL" id="BMFY01000003">
    <property type="protein sequence ID" value="GGA08604.1"/>
    <property type="molecule type" value="Genomic_DNA"/>
</dbReference>
<accession>A0A8J2TWJ9</accession>
<reference evidence="3" key="2">
    <citation type="submission" date="2020-09" db="EMBL/GenBank/DDBJ databases">
        <authorList>
            <person name="Sun Q."/>
            <person name="Zhou Y."/>
        </authorList>
    </citation>
    <scope>NUCLEOTIDE SEQUENCE</scope>
    <source>
        <strain evidence="3">CGMCC 1.12785</strain>
    </source>
</reference>
<comment type="caution">
    <text evidence="3">The sequence shown here is derived from an EMBL/GenBank/DDBJ whole genome shotgun (WGS) entry which is preliminary data.</text>
</comment>
<comment type="similarity">
    <text evidence="1">Belongs to the short-chain dehydrogenases/reductases (SDR) family.</text>
</comment>
<dbReference type="Gene3D" id="3.40.50.720">
    <property type="entry name" value="NAD(P)-binding Rossmann-like Domain"/>
    <property type="match status" value="2"/>
</dbReference>
<evidence type="ECO:0000313" key="3">
    <source>
        <dbReference type="EMBL" id="GGA08604.1"/>
    </source>
</evidence>
<organism evidence="3 4">
    <name type="scientific">Sediminivirga luteola</name>
    <dbReference type="NCBI Taxonomy" id="1774748"/>
    <lineage>
        <taxon>Bacteria</taxon>
        <taxon>Bacillati</taxon>
        <taxon>Actinomycetota</taxon>
        <taxon>Actinomycetes</taxon>
        <taxon>Micrococcales</taxon>
        <taxon>Brevibacteriaceae</taxon>
        <taxon>Sediminivirga</taxon>
    </lineage>
</organism>
<dbReference type="PANTHER" id="PTHR42879">
    <property type="entry name" value="3-OXOACYL-(ACYL-CARRIER-PROTEIN) REDUCTASE"/>
    <property type="match status" value="1"/>
</dbReference>
<dbReference type="PRINTS" id="PR00080">
    <property type="entry name" value="SDRFAMILY"/>
</dbReference>
<dbReference type="NCBIfam" id="NF006110">
    <property type="entry name" value="PRK08261.1"/>
    <property type="match status" value="1"/>
</dbReference>
<dbReference type="Proteomes" id="UP000616114">
    <property type="component" value="Unassembled WGS sequence"/>
</dbReference>
<dbReference type="PRINTS" id="PR00081">
    <property type="entry name" value="GDHRDH"/>
</dbReference>
<reference evidence="3" key="1">
    <citation type="journal article" date="2014" name="Int. J. Syst. Evol. Microbiol.">
        <title>Complete genome sequence of Corynebacterium casei LMG S-19264T (=DSM 44701T), isolated from a smear-ripened cheese.</title>
        <authorList>
            <consortium name="US DOE Joint Genome Institute (JGI-PGF)"/>
            <person name="Walter F."/>
            <person name="Albersmeier A."/>
            <person name="Kalinowski J."/>
            <person name="Ruckert C."/>
        </authorList>
    </citation>
    <scope>NUCLEOTIDE SEQUENCE</scope>
    <source>
        <strain evidence="3">CGMCC 1.12785</strain>
    </source>
</reference>
<dbReference type="PANTHER" id="PTHR42879:SF2">
    <property type="entry name" value="3-OXOACYL-[ACYL-CARRIER-PROTEIN] REDUCTASE FABG"/>
    <property type="match status" value="1"/>
</dbReference>
<dbReference type="InterPro" id="IPR057326">
    <property type="entry name" value="KR_dom"/>
</dbReference>
<dbReference type="InterPro" id="IPR036291">
    <property type="entry name" value="NAD(P)-bd_dom_sf"/>
</dbReference>
<feature type="domain" description="Ketoreductase" evidence="2">
    <location>
        <begin position="207"/>
        <end position="380"/>
    </location>
</feature>
<keyword evidence="4" id="KW-1185">Reference proteome</keyword>
<dbReference type="InterPro" id="IPR002347">
    <property type="entry name" value="SDR_fam"/>
</dbReference>
<dbReference type="FunFam" id="3.40.50.720:FF:000338">
    <property type="entry name" value="3-oxoacyl-ACP reductase FabG"/>
    <property type="match status" value="1"/>
</dbReference>
<dbReference type="SMART" id="SM00822">
    <property type="entry name" value="PKS_KR"/>
    <property type="match status" value="1"/>
</dbReference>
<evidence type="ECO:0000256" key="1">
    <source>
        <dbReference type="ARBA" id="ARBA00006484"/>
    </source>
</evidence>
<dbReference type="InterPro" id="IPR050259">
    <property type="entry name" value="SDR"/>
</dbReference>
<evidence type="ECO:0000259" key="2">
    <source>
        <dbReference type="SMART" id="SM00822"/>
    </source>
</evidence>
<protein>
    <submittedName>
        <fullName evidence="3">3-oxoacyl-ACP reductase</fullName>
    </submittedName>
</protein>
<dbReference type="SUPFAM" id="SSF51735">
    <property type="entry name" value="NAD(P)-binding Rossmann-fold domains"/>
    <property type="match status" value="2"/>
</dbReference>
<dbReference type="Pfam" id="PF13561">
    <property type="entry name" value="adh_short_C2"/>
    <property type="match status" value="1"/>
</dbReference>
<gene>
    <name evidence="3" type="primary">fabG</name>
    <name evidence="3" type="ORF">GCM10011333_09370</name>
</gene>
<dbReference type="RefSeq" id="WP_188549765.1">
    <property type="nucleotide sequence ID" value="NZ_BMFY01000003.1"/>
</dbReference>
<evidence type="ECO:0000313" key="4">
    <source>
        <dbReference type="Proteomes" id="UP000616114"/>
    </source>
</evidence>
<name>A0A8J2TWJ9_9MICO</name>
<dbReference type="AlphaFoldDB" id="A0A8J2TWJ9"/>
<proteinExistence type="inferred from homology"/>